<accession>A0ABS0C226</accession>
<dbReference type="Pfam" id="PF10604">
    <property type="entry name" value="Polyketide_cyc2"/>
    <property type="match status" value="1"/>
</dbReference>
<evidence type="ECO:0000313" key="2">
    <source>
        <dbReference type="Proteomes" id="UP000807309"/>
    </source>
</evidence>
<organism evidence="1 2">
    <name type="scientific">Nocardia abscessus</name>
    <dbReference type="NCBI Taxonomy" id="120957"/>
    <lineage>
        <taxon>Bacteria</taxon>
        <taxon>Bacillati</taxon>
        <taxon>Actinomycetota</taxon>
        <taxon>Actinomycetes</taxon>
        <taxon>Mycobacteriales</taxon>
        <taxon>Nocardiaceae</taxon>
        <taxon>Nocardia</taxon>
    </lineage>
</organism>
<sequence length="143" mass="14960">MRTVQTSASYKASPDEVWKVLGDPARWGDWLVIHKSWKSAVPAQLTSGDTATASASVMNMPVTIDWTFENVDAPHSLAMGGTTRAGVKLALALSLRGEAETTTVEVTASIDGGMIDGPMGGVFKNSLVGALDKSLKKAQGLVA</sequence>
<comment type="caution">
    <text evidence="1">The sequence shown here is derived from an EMBL/GenBank/DDBJ whole genome shotgun (WGS) entry which is preliminary data.</text>
</comment>
<name>A0ABS0C226_9NOCA</name>
<dbReference type="InterPro" id="IPR019587">
    <property type="entry name" value="Polyketide_cyclase/dehydratase"/>
</dbReference>
<dbReference type="InterPro" id="IPR023393">
    <property type="entry name" value="START-like_dom_sf"/>
</dbReference>
<protein>
    <submittedName>
        <fullName evidence="1">SRPBCC family protein</fullName>
    </submittedName>
</protein>
<dbReference type="SUPFAM" id="SSF55961">
    <property type="entry name" value="Bet v1-like"/>
    <property type="match status" value="1"/>
</dbReference>
<dbReference type="Proteomes" id="UP000807309">
    <property type="component" value="Unassembled WGS sequence"/>
</dbReference>
<dbReference type="EMBL" id="JADLRE010000002">
    <property type="protein sequence ID" value="MBF6224211.1"/>
    <property type="molecule type" value="Genomic_DNA"/>
</dbReference>
<dbReference type="RefSeq" id="WP_067462797.1">
    <property type="nucleotide sequence ID" value="NZ_JADLRE010000002.1"/>
</dbReference>
<keyword evidence="2" id="KW-1185">Reference proteome</keyword>
<dbReference type="Gene3D" id="3.30.530.20">
    <property type="match status" value="1"/>
</dbReference>
<gene>
    <name evidence="1" type="ORF">IU470_03635</name>
</gene>
<dbReference type="CDD" id="cd07812">
    <property type="entry name" value="SRPBCC"/>
    <property type="match status" value="1"/>
</dbReference>
<proteinExistence type="predicted"/>
<reference evidence="1 2" key="1">
    <citation type="submission" date="2020-10" db="EMBL/GenBank/DDBJ databases">
        <title>Identification of Nocardia species via Next-generation sequencing and recognition of intraspecies genetic diversity.</title>
        <authorList>
            <person name="Li P."/>
            <person name="Li P."/>
            <person name="Lu B."/>
        </authorList>
    </citation>
    <scope>NUCLEOTIDE SEQUENCE [LARGE SCALE GENOMIC DNA]</scope>
    <source>
        <strain evidence="1 2">N-11</strain>
    </source>
</reference>
<evidence type="ECO:0000313" key="1">
    <source>
        <dbReference type="EMBL" id="MBF6224211.1"/>
    </source>
</evidence>